<dbReference type="Proteomes" id="UP000216345">
    <property type="component" value="Unassembled WGS sequence"/>
</dbReference>
<name>A0A256F939_9HYPH</name>
<gene>
    <name evidence="1" type="ORF">CEV32_1548</name>
</gene>
<protein>
    <submittedName>
        <fullName evidence="1">Uncharacterized protein</fullName>
    </submittedName>
</protein>
<comment type="caution">
    <text evidence="1">The sequence shown here is derived from an EMBL/GenBank/DDBJ whole genome shotgun (WGS) entry which is preliminary data.</text>
</comment>
<dbReference type="EMBL" id="NNRK01000033">
    <property type="protein sequence ID" value="OYR11250.1"/>
    <property type="molecule type" value="Genomic_DNA"/>
</dbReference>
<evidence type="ECO:0000313" key="2">
    <source>
        <dbReference type="Proteomes" id="UP000216345"/>
    </source>
</evidence>
<organism evidence="1 2">
    <name type="scientific">Brucella rhizosphaerae</name>
    <dbReference type="NCBI Taxonomy" id="571254"/>
    <lineage>
        <taxon>Bacteria</taxon>
        <taxon>Pseudomonadati</taxon>
        <taxon>Pseudomonadota</taxon>
        <taxon>Alphaproteobacteria</taxon>
        <taxon>Hyphomicrobiales</taxon>
        <taxon>Brucellaceae</taxon>
        <taxon>Brucella/Ochrobactrum group</taxon>
        <taxon>Brucella</taxon>
    </lineage>
</organism>
<keyword evidence="2" id="KW-1185">Reference proteome</keyword>
<accession>A0A256F939</accession>
<proteinExistence type="predicted"/>
<sequence length="49" mass="5578">MEEMKGAWRRRGQTGQSGAFIRHVIATLYRPSGHAKRVLLGGTHDFKIR</sequence>
<dbReference type="AlphaFoldDB" id="A0A256F939"/>
<evidence type="ECO:0000313" key="1">
    <source>
        <dbReference type="EMBL" id="OYR11250.1"/>
    </source>
</evidence>
<reference evidence="1 2" key="1">
    <citation type="submission" date="2017-07" db="EMBL/GenBank/DDBJ databases">
        <title>Phylogenetic study on the rhizospheric bacterium Ochrobactrum sp. A44.</title>
        <authorList>
            <person name="Krzyzanowska D.M."/>
            <person name="Ossowicki A."/>
            <person name="Rajewska M."/>
            <person name="Maciag T."/>
            <person name="Kaczynski Z."/>
            <person name="Czerwicka M."/>
            <person name="Jafra S."/>
        </authorList>
    </citation>
    <scope>NUCLEOTIDE SEQUENCE [LARGE SCALE GENOMIC DNA]</scope>
    <source>
        <strain evidence="1 2">PR17</strain>
    </source>
</reference>